<dbReference type="SMART" id="SM00382">
    <property type="entry name" value="AAA"/>
    <property type="match status" value="1"/>
</dbReference>
<keyword evidence="4" id="KW-0410">Iron transport</keyword>
<dbReference type="Pfam" id="PF00005">
    <property type="entry name" value="ABC_tran"/>
    <property type="match status" value="1"/>
</dbReference>
<reference evidence="11 12" key="1">
    <citation type="submission" date="2014-12" db="EMBL/GenBank/DDBJ databases">
        <title>Draft genome sequence of Terrisporobacter sp. 08-306576, isolated from the blood culture of a bacteremia patient.</title>
        <authorList>
            <person name="Lund L.C."/>
            <person name="Sydenham T.V."/>
            <person name="Hogh S.V."/>
            <person name="Skov M.N."/>
            <person name="Kemp M."/>
            <person name="Justesen U.S."/>
        </authorList>
    </citation>
    <scope>NUCLEOTIDE SEQUENCE [LARGE SCALE GENOMIC DNA]</scope>
    <source>
        <strain evidence="11 12">08-306576</strain>
    </source>
</reference>
<dbReference type="GO" id="GO:0006826">
    <property type="term" value="P:iron ion transport"/>
    <property type="evidence" value="ECO:0007669"/>
    <property type="project" value="UniProtKB-KW"/>
</dbReference>
<evidence type="ECO:0000256" key="6">
    <source>
        <dbReference type="ARBA" id="ARBA00022840"/>
    </source>
</evidence>
<dbReference type="SUPFAM" id="SSF52540">
    <property type="entry name" value="P-loop containing nucleoside triphosphate hydrolases"/>
    <property type="match status" value="1"/>
</dbReference>
<gene>
    <name evidence="11" type="ORF">QX51_02190</name>
</gene>
<evidence type="ECO:0000313" key="11">
    <source>
        <dbReference type="EMBL" id="KHS58538.1"/>
    </source>
</evidence>
<dbReference type="RefSeq" id="WP_039678279.1">
    <property type="nucleotide sequence ID" value="NZ_JAXECK010000009.1"/>
</dbReference>
<dbReference type="Proteomes" id="UP000031189">
    <property type="component" value="Unassembled WGS sequence"/>
</dbReference>
<keyword evidence="2" id="KW-0813">Transport</keyword>
<proteinExistence type="predicted"/>
<dbReference type="EMBL" id="JWHR01000029">
    <property type="protein sequence ID" value="KHS58538.1"/>
    <property type="molecule type" value="Genomic_DNA"/>
</dbReference>
<feature type="domain" description="ABC transporter" evidence="10">
    <location>
        <begin position="2"/>
        <end position="238"/>
    </location>
</feature>
<dbReference type="STRING" id="1577792.QX51_02190"/>
<dbReference type="InterPro" id="IPR003439">
    <property type="entry name" value="ABC_transporter-like_ATP-bd"/>
</dbReference>
<keyword evidence="12" id="KW-1185">Reference proteome</keyword>
<dbReference type="PROSITE" id="PS50893">
    <property type="entry name" value="ABC_TRANSPORTER_2"/>
    <property type="match status" value="1"/>
</dbReference>
<dbReference type="Gene3D" id="3.40.50.300">
    <property type="entry name" value="P-loop containing nucleotide triphosphate hydrolases"/>
    <property type="match status" value="1"/>
</dbReference>
<evidence type="ECO:0000256" key="4">
    <source>
        <dbReference type="ARBA" id="ARBA00022496"/>
    </source>
</evidence>
<name>A0A0B3W0I1_9FIRM</name>
<dbReference type="InterPro" id="IPR017871">
    <property type="entry name" value="ABC_transporter-like_CS"/>
</dbReference>
<evidence type="ECO:0000256" key="3">
    <source>
        <dbReference type="ARBA" id="ARBA00022475"/>
    </source>
</evidence>
<keyword evidence="5" id="KW-0547">Nucleotide-binding</keyword>
<keyword evidence="7" id="KW-0408">Iron</keyword>
<dbReference type="PANTHER" id="PTHR42771">
    <property type="entry name" value="IRON(3+)-HYDROXAMATE IMPORT ATP-BINDING PROTEIN FHUC"/>
    <property type="match status" value="1"/>
</dbReference>
<evidence type="ECO:0000256" key="1">
    <source>
        <dbReference type="ARBA" id="ARBA00004202"/>
    </source>
</evidence>
<evidence type="ECO:0000256" key="9">
    <source>
        <dbReference type="ARBA" id="ARBA00023136"/>
    </source>
</evidence>
<comment type="caution">
    <text evidence="11">The sequence shown here is derived from an EMBL/GenBank/DDBJ whole genome shotgun (WGS) entry which is preliminary data.</text>
</comment>
<dbReference type="PROSITE" id="PS00211">
    <property type="entry name" value="ABC_TRANSPORTER_1"/>
    <property type="match status" value="1"/>
</dbReference>
<comment type="subcellular location">
    <subcellularLocation>
        <location evidence="1">Cell membrane</location>
        <topology evidence="1">Peripheral membrane protein</topology>
    </subcellularLocation>
</comment>
<sequence>MLRGENISFSYNKDKVFIENLNINIPKGKITTILGPNGSGKSTLLSILSTYNKPLKGDVYLEDTNLKNLKTKEIARLIATVHQHNESPADLDVETLVSYGRVPHSKHCKNKNEDEKIVNWAIKSTNLKDIKNTKVMSLSGGQRQRAFIAMALAQKTDVLLLDEPTTYLDIYHQIEILELVKKLNEEHSITIIMVLHDINQAIKYSDNIVIMKDGKIIEEGNPKKVINENTIKSVYNVEGVICNVEKEDMYFVPTKAC</sequence>
<dbReference type="PANTHER" id="PTHR42771:SF10">
    <property type="entry name" value="FERRICHROME TRANSPORT ATP-BINDING PROTEIN FHUC"/>
    <property type="match status" value="1"/>
</dbReference>
<evidence type="ECO:0000256" key="2">
    <source>
        <dbReference type="ARBA" id="ARBA00022448"/>
    </source>
</evidence>
<dbReference type="GO" id="GO:0005524">
    <property type="term" value="F:ATP binding"/>
    <property type="evidence" value="ECO:0007669"/>
    <property type="project" value="UniProtKB-KW"/>
</dbReference>
<accession>A0A0B3W0I1</accession>
<evidence type="ECO:0000259" key="10">
    <source>
        <dbReference type="PROSITE" id="PS50893"/>
    </source>
</evidence>
<evidence type="ECO:0000256" key="8">
    <source>
        <dbReference type="ARBA" id="ARBA00023065"/>
    </source>
</evidence>
<dbReference type="AlphaFoldDB" id="A0A0B3W0I1"/>
<protein>
    <submittedName>
        <fullName evidence="11">Iron ABC transporter ATP-binding protein</fullName>
    </submittedName>
</protein>
<keyword evidence="9" id="KW-0472">Membrane</keyword>
<evidence type="ECO:0000313" key="12">
    <source>
        <dbReference type="Proteomes" id="UP000031189"/>
    </source>
</evidence>
<keyword evidence="8" id="KW-0406">Ion transport</keyword>
<dbReference type="OrthoDB" id="9799337at2"/>
<dbReference type="InterPro" id="IPR027417">
    <property type="entry name" value="P-loop_NTPase"/>
</dbReference>
<keyword evidence="6 11" id="KW-0067">ATP-binding</keyword>
<dbReference type="GO" id="GO:0016887">
    <property type="term" value="F:ATP hydrolysis activity"/>
    <property type="evidence" value="ECO:0007669"/>
    <property type="project" value="InterPro"/>
</dbReference>
<dbReference type="InterPro" id="IPR051535">
    <property type="entry name" value="Siderophore_ABC-ATPase"/>
</dbReference>
<organism evidence="11 12">
    <name type="scientific">Terrisporobacter othiniensis</name>
    <dbReference type="NCBI Taxonomy" id="1577792"/>
    <lineage>
        <taxon>Bacteria</taxon>
        <taxon>Bacillati</taxon>
        <taxon>Bacillota</taxon>
        <taxon>Clostridia</taxon>
        <taxon>Peptostreptococcales</taxon>
        <taxon>Peptostreptococcaceae</taxon>
        <taxon>Terrisporobacter</taxon>
    </lineage>
</organism>
<evidence type="ECO:0000256" key="7">
    <source>
        <dbReference type="ARBA" id="ARBA00023004"/>
    </source>
</evidence>
<evidence type="ECO:0000256" key="5">
    <source>
        <dbReference type="ARBA" id="ARBA00022741"/>
    </source>
</evidence>
<dbReference type="InterPro" id="IPR003593">
    <property type="entry name" value="AAA+_ATPase"/>
</dbReference>
<dbReference type="CDD" id="cd03214">
    <property type="entry name" value="ABC_Iron-Siderophores_B12_Hemin"/>
    <property type="match status" value="1"/>
</dbReference>
<dbReference type="GO" id="GO:0005886">
    <property type="term" value="C:plasma membrane"/>
    <property type="evidence" value="ECO:0007669"/>
    <property type="project" value="UniProtKB-SubCell"/>
</dbReference>
<keyword evidence="3" id="KW-1003">Cell membrane</keyword>
<dbReference type="FunFam" id="3.40.50.300:FF:000134">
    <property type="entry name" value="Iron-enterobactin ABC transporter ATP-binding protein"/>
    <property type="match status" value="1"/>
</dbReference>